<keyword evidence="9 11" id="KW-0472">Membrane</keyword>
<dbReference type="InterPro" id="IPR051045">
    <property type="entry name" value="TonB-dependent_transducer"/>
</dbReference>
<keyword evidence="3" id="KW-0813">Transport</keyword>
<dbReference type="GO" id="GO:0031992">
    <property type="term" value="F:energy transducer activity"/>
    <property type="evidence" value="ECO:0007669"/>
    <property type="project" value="TreeGrafter"/>
</dbReference>
<dbReference type="PROSITE" id="PS52015">
    <property type="entry name" value="TONB_CTD"/>
    <property type="match status" value="1"/>
</dbReference>
<evidence type="ECO:0000256" key="10">
    <source>
        <dbReference type="SAM" id="MobiDB-lite"/>
    </source>
</evidence>
<sequence>MSDPALDLRTSKSLWIMAAVVAVGLHLGGAALALANLRGDDGDEGLGAAGAEYAVELATATMDDEVAPPAPVASDEHQAVQEMTQQKAEVKDTDLPQAQPQQTEDPDRIVTEDNNKKKEKEDEAKVAKVETNAQEAQQASEAAAPTKLEEATRQSETTKAPNPGIGKDKLALTAKWGKKISAYLDLHKKFPETSNKAKSAKVKIALVLNRVGKVLSVAVMESSGDALYDDAAISMVHRSDPVPAPPADLTEDQFSFSLDVNFNKSKK</sequence>
<evidence type="ECO:0000256" key="6">
    <source>
        <dbReference type="ARBA" id="ARBA00022692"/>
    </source>
</evidence>
<dbReference type="PANTHER" id="PTHR33446:SF2">
    <property type="entry name" value="PROTEIN TONB"/>
    <property type="match status" value="1"/>
</dbReference>
<feature type="domain" description="TonB C-terminal" evidence="12">
    <location>
        <begin position="175"/>
        <end position="267"/>
    </location>
</feature>
<evidence type="ECO:0000313" key="13">
    <source>
        <dbReference type="EMBL" id="VIO72561.1"/>
    </source>
</evidence>
<feature type="transmembrane region" description="Helical" evidence="11">
    <location>
        <begin position="14"/>
        <end position="35"/>
    </location>
</feature>
<evidence type="ECO:0000259" key="12">
    <source>
        <dbReference type="PROSITE" id="PS52015"/>
    </source>
</evidence>
<evidence type="ECO:0000256" key="11">
    <source>
        <dbReference type="SAM" id="Phobius"/>
    </source>
</evidence>
<keyword evidence="14" id="KW-1185">Reference proteome</keyword>
<comment type="subcellular location">
    <subcellularLocation>
        <location evidence="1">Cell inner membrane</location>
        <topology evidence="1">Single-pass membrane protein</topology>
        <orientation evidence="1">Periplasmic side</orientation>
    </subcellularLocation>
</comment>
<feature type="compositionally biased region" description="Low complexity" evidence="10">
    <location>
        <begin position="129"/>
        <end position="144"/>
    </location>
</feature>
<dbReference type="RefSeq" id="WP_139861437.1">
    <property type="nucleotide sequence ID" value="NZ_CAADFC020000016.1"/>
</dbReference>
<dbReference type="InterPro" id="IPR037682">
    <property type="entry name" value="TonB_C"/>
</dbReference>
<evidence type="ECO:0000256" key="4">
    <source>
        <dbReference type="ARBA" id="ARBA00022475"/>
    </source>
</evidence>
<comment type="similarity">
    <text evidence="2">Belongs to the TonB family.</text>
</comment>
<name>A0A508TDV1_9BRAD</name>
<dbReference type="InterPro" id="IPR006260">
    <property type="entry name" value="TonB/TolA_C"/>
</dbReference>
<protein>
    <recommendedName>
        <fullName evidence="12">TonB C-terminal domain-containing protein</fullName>
    </recommendedName>
</protein>
<dbReference type="PANTHER" id="PTHR33446">
    <property type="entry name" value="PROTEIN TONB-RELATED"/>
    <property type="match status" value="1"/>
</dbReference>
<evidence type="ECO:0000256" key="7">
    <source>
        <dbReference type="ARBA" id="ARBA00022927"/>
    </source>
</evidence>
<keyword evidence="8 11" id="KW-1133">Transmembrane helix</keyword>
<accession>A0A508TDV1</accession>
<dbReference type="AlphaFoldDB" id="A0A508TDV1"/>
<evidence type="ECO:0000256" key="8">
    <source>
        <dbReference type="ARBA" id="ARBA00022989"/>
    </source>
</evidence>
<keyword evidence="6 11" id="KW-0812">Transmembrane</keyword>
<organism evidence="13 14">
    <name type="scientific">Bradyrhizobium ivorense</name>
    <dbReference type="NCBI Taxonomy" id="2511166"/>
    <lineage>
        <taxon>Bacteria</taxon>
        <taxon>Pseudomonadati</taxon>
        <taxon>Pseudomonadota</taxon>
        <taxon>Alphaproteobacteria</taxon>
        <taxon>Hyphomicrobiales</taxon>
        <taxon>Nitrobacteraceae</taxon>
        <taxon>Bradyrhizobium</taxon>
    </lineage>
</organism>
<keyword evidence="5" id="KW-0997">Cell inner membrane</keyword>
<evidence type="ECO:0000313" key="14">
    <source>
        <dbReference type="Proteomes" id="UP000328092"/>
    </source>
</evidence>
<dbReference type="OrthoDB" id="8441653at2"/>
<gene>
    <name evidence="13" type="ORF">CI1B_42060</name>
</gene>
<reference evidence="13" key="1">
    <citation type="submission" date="2019-02" db="EMBL/GenBank/DDBJ databases">
        <authorList>
            <person name="Pothier F.J."/>
        </authorList>
    </citation>
    <scope>NUCLEOTIDE SEQUENCE</scope>
    <source>
        <strain evidence="13">CI-1B</strain>
    </source>
</reference>
<dbReference type="Pfam" id="PF13103">
    <property type="entry name" value="TonB_2"/>
    <property type="match status" value="1"/>
</dbReference>
<proteinExistence type="inferred from homology"/>
<dbReference type="SUPFAM" id="SSF74653">
    <property type="entry name" value="TolA/TonB C-terminal domain"/>
    <property type="match status" value="1"/>
</dbReference>
<comment type="caution">
    <text evidence="13">The sequence shown here is derived from an EMBL/GenBank/DDBJ whole genome shotgun (WGS) entry which is preliminary data.</text>
</comment>
<dbReference type="Gene3D" id="3.30.1150.10">
    <property type="match status" value="1"/>
</dbReference>
<evidence type="ECO:0000256" key="3">
    <source>
        <dbReference type="ARBA" id="ARBA00022448"/>
    </source>
</evidence>
<evidence type="ECO:0000256" key="1">
    <source>
        <dbReference type="ARBA" id="ARBA00004383"/>
    </source>
</evidence>
<feature type="region of interest" description="Disordered" evidence="10">
    <location>
        <begin position="66"/>
        <end position="167"/>
    </location>
</feature>
<keyword evidence="4" id="KW-1003">Cell membrane</keyword>
<evidence type="ECO:0000256" key="2">
    <source>
        <dbReference type="ARBA" id="ARBA00006555"/>
    </source>
</evidence>
<dbReference type="GO" id="GO:0015031">
    <property type="term" value="P:protein transport"/>
    <property type="evidence" value="ECO:0007669"/>
    <property type="project" value="UniProtKB-KW"/>
</dbReference>
<dbReference type="Proteomes" id="UP000328092">
    <property type="component" value="Unassembled WGS sequence"/>
</dbReference>
<dbReference type="GO" id="GO:0098797">
    <property type="term" value="C:plasma membrane protein complex"/>
    <property type="evidence" value="ECO:0007669"/>
    <property type="project" value="TreeGrafter"/>
</dbReference>
<feature type="compositionally biased region" description="Basic and acidic residues" evidence="10">
    <location>
        <begin position="105"/>
        <end position="128"/>
    </location>
</feature>
<evidence type="ECO:0000256" key="9">
    <source>
        <dbReference type="ARBA" id="ARBA00023136"/>
    </source>
</evidence>
<dbReference type="GO" id="GO:0055085">
    <property type="term" value="P:transmembrane transport"/>
    <property type="evidence" value="ECO:0007669"/>
    <property type="project" value="InterPro"/>
</dbReference>
<dbReference type="NCBIfam" id="TIGR01352">
    <property type="entry name" value="tonB_Cterm"/>
    <property type="match status" value="1"/>
</dbReference>
<evidence type="ECO:0000256" key="5">
    <source>
        <dbReference type="ARBA" id="ARBA00022519"/>
    </source>
</evidence>
<dbReference type="EMBL" id="CAADFC020000016">
    <property type="protein sequence ID" value="VIO72561.1"/>
    <property type="molecule type" value="Genomic_DNA"/>
</dbReference>
<keyword evidence="7" id="KW-0653">Protein transport</keyword>